<protein>
    <recommendedName>
        <fullName evidence="1">Ysc84 actin-binding domain-containing protein</fullName>
    </recommendedName>
</protein>
<accession>A0A380TC46</accession>
<dbReference type="InterPro" id="IPR007461">
    <property type="entry name" value="Ysc84_actin-binding"/>
</dbReference>
<feature type="domain" description="Ysc84 actin-binding" evidence="1">
    <location>
        <begin position="99"/>
        <end position="182"/>
    </location>
</feature>
<dbReference type="CDD" id="cd11524">
    <property type="entry name" value="SYLF"/>
    <property type="match status" value="1"/>
</dbReference>
<evidence type="ECO:0000259" key="1">
    <source>
        <dbReference type="Pfam" id="PF04366"/>
    </source>
</evidence>
<name>A0A380TC46_9ZZZZ</name>
<dbReference type="EMBL" id="UIDG01000071">
    <property type="protein sequence ID" value="SUS04999.1"/>
    <property type="molecule type" value="Genomic_DNA"/>
</dbReference>
<dbReference type="Pfam" id="PF04366">
    <property type="entry name" value="Ysc84"/>
    <property type="match status" value="1"/>
</dbReference>
<organism evidence="2">
    <name type="scientific">metagenome</name>
    <dbReference type="NCBI Taxonomy" id="256318"/>
    <lineage>
        <taxon>unclassified sequences</taxon>
        <taxon>metagenomes</taxon>
    </lineage>
</organism>
<dbReference type="AlphaFoldDB" id="A0A380TC46"/>
<gene>
    <name evidence="2" type="ORF">DF3PB_1620003</name>
</gene>
<reference evidence="2" key="1">
    <citation type="submission" date="2018-07" db="EMBL/GenBank/DDBJ databases">
        <authorList>
            <person name="Quirk P.G."/>
            <person name="Krulwich T.A."/>
        </authorList>
    </citation>
    <scope>NUCLEOTIDE SEQUENCE</scope>
</reference>
<sequence>MHRYGQMTKFAVGAMTAAGLLLGAQAAKAETAAEINKGVAAALASCKAKMPACNALAGKAKGILVFPEVTKAAVGIGGSYGEGALLVGGTTAAYYSTKSASLGLSIGAQTRSEVIMFLTEAALHQFRTSEGWEVGGSASIVAIDTGKSGSVDTESIKDPVVGFIFGEKGLMADLSFEGAKIAKITP</sequence>
<evidence type="ECO:0000313" key="2">
    <source>
        <dbReference type="EMBL" id="SUS04999.1"/>
    </source>
</evidence>
<proteinExistence type="predicted"/>